<dbReference type="InterPro" id="IPR036584">
    <property type="entry name" value="FliS_sf"/>
</dbReference>
<protein>
    <submittedName>
        <fullName evidence="6">Flagellar protein FliS</fullName>
    </submittedName>
</protein>
<organism evidence="6 7">
    <name type="scientific">Saccharothrix violaceirubra</name>
    <dbReference type="NCBI Taxonomy" id="413306"/>
    <lineage>
        <taxon>Bacteria</taxon>
        <taxon>Bacillati</taxon>
        <taxon>Actinomycetota</taxon>
        <taxon>Actinomycetes</taxon>
        <taxon>Pseudonocardiales</taxon>
        <taxon>Pseudonocardiaceae</taxon>
        <taxon>Saccharothrix</taxon>
    </lineage>
</organism>
<accession>A0A7W7TAR2</accession>
<dbReference type="GO" id="GO:0071973">
    <property type="term" value="P:bacterial-type flagellum-dependent cell motility"/>
    <property type="evidence" value="ECO:0007669"/>
    <property type="project" value="TreeGrafter"/>
</dbReference>
<dbReference type="PANTHER" id="PTHR34773">
    <property type="entry name" value="FLAGELLAR SECRETION CHAPERONE FLIS"/>
    <property type="match status" value="1"/>
</dbReference>
<dbReference type="InterPro" id="IPR003713">
    <property type="entry name" value="FliS"/>
</dbReference>
<evidence type="ECO:0000313" key="6">
    <source>
        <dbReference type="EMBL" id="MBB4968355.1"/>
    </source>
</evidence>
<dbReference type="Gene3D" id="1.20.120.340">
    <property type="entry name" value="Flagellar protein FliS"/>
    <property type="match status" value="1"/>
</dbReference>
<keyword evidence="5" id="KW-0143">Chaperone</keyword>
<dbReference type="EMBL" id="JACHJS010000001">
    <property type="protein sequence ID" value="MBB4968355.1"/>
    <property type="molecule type" value="Genomic_DNA"/>
</dbReference>
<reference evidence="6 7" key="1">
    <citation type="submission" date="2020-08" db="EMBL/GenBank/DDBJ databases">
        <title>Sequencing the genomes of 1000 actinobacteria strains.</title>
        <authorList>
            <person name="Klenk H.-P."/>
        </authorList>
    </citation>
    <scope>NUCLEOTIDE SEQUENCE [LARGE SCALE GENOMIC DNA]</scope>
    <source>
        <strain evidence="6 7">DSM 45084</strain>
    </source>
</reference>
<keyword evidence="6" id="KW-0282">Flagellum</keyword>
<keyword evidence="6" id="KW-0969">Cilium</keyword>
<evidence type="ECO:0000256" key="1">
    <source>
        <dbReference type="ARBA" id="ARBA00004514"/>
    </source>
</evidence>
<keyword evidence="6" id="KW-0966">Cell projection</keyword>
<keyword evidence="3" id="KW-0963">Cytoplasm</keyword>
<dbReference type="SUPFAM" id="SSF101116">
    <property type="entry name" value="Flagellar export chaperone FliS"/>
    <property type="match status" value="1"/>
</dbReference>
<comment type="subcellular location">
    <subcellularLocation>
        <location evidence="1">Cytoplasm</location>
        <location evidence="1">Cytosol</location>
    </subcellularLocation>
</comment>
<dbReference type="Proteomes" id="UP000542674">
    <property type="component" value="Unassembled WGS sequence"/>
</dbReference>
<proteinExistence type="inferred from homology"/>
<dbReference type="NCBIfam" id="TIGR00208">
    <property type="entry name" value="fliS"/>
    <property type="match status" value="1"/>
</dbReference>
<gene>
    <name evidence="6" type="ORF">F4559_005714</name>
</gene>
<evidence type="ECO:0000313" key="7">
    <source>
        <dbReference type="Proteomes" id="UP000542674"/>
    </source>
</evidence>
<keyword evidence="7" id="KW-1185">Reference proteome</keyword>
<name>A0A7W7TAR2_9PSEU</name>
<evidence type="ECO:0000256" key="3">
    <source>
        <dbReference type="ARBA" id="ARBA00022490"/>
    </source>
</evidence>
<dbReference type="RefSeq" id="WP_184673834.1">
    <property type="nucleotide sequence ID" value="NZ_BAABAI010000028.1"/>
</dbReference>
<sequence>MSTSALRARYLTDSVSTASPSRLLVMLYDRLCLDLDKALTAIASGEREAASVALVHAQDIVLELRGSLKLDEWAGARGLADLYTFMTSELMRANLQQDAGRVRAVLALVEPLREAWRQAAEVAADER</sequence>
<dbReference type="GO" id="GO:0005829">
    <property type="term" value="C:cytosol"/>
    <property type="evidence" value="ECO:0007669"/>
    <property type="project" value="UniProtKB-SubCell"/>
</dbReference>
<dbReference type="PANTHER" id="PTHR34773:SF1">
    <property type="entry name" value="FLAGELLAR SECRETION CHAPERONE FLIS"/>
    <property type="match status" value="1"/>
</dbReference>
<comment type="caution">
    <text evidence="6">The sequence shown here is derived from an EMBL/GenBank/DDBJ whole genome shotgun (WGS) entry which is preliminary data.</text>
</comment>
<dbReference type="Pfam" id="PF02561">
    <property type="entry name" value="FliS"/>
    <property type="match status" value="1"/>
</dbReference>
<dbReference type="CDD" id="cd16098">
    <property type="entry name" value="FliS"/>
    <property type="match status" value="1"/>
</dbReference>
<comment type="similarity">
    <text evidence="2">Belongs to the FliS family.</text>
</comment>
<evidence type="ECO:0000256" key="5">
    <source>
        <dbReference type="ARBA" id="ARBA00023186"/>
    </source>
</evidence>
<dbReference type="GO" id="GO:0044780">
    <property type="term" value="P:bacterial-type flagellum assembly"/>
    <property type="evidence" value="ECO:0007669"/>
    <property type="project" value="InterPro"/>
</dbReference>
<evidence type="ECO:0000256" key="4">
    <source>
        <dbReference type="ARBA" id="ARBA00022795"/>
    </source>
</evidence>
<evidence type="ECO:0000256" key="2">
    <source>
        <dbReference type="ARBA" id="ARBA00008787"/>
    </source>
</evidence>
<dbReference type="AlphaFoldDB" id="A0A7W7TAR2"/>
<keyword evidence="4" id="KW-1005">Bacterial flagellum biogenesis</keyword>